<dbReference type="Proteomes" id="UP000464495">
    <property type="component" value="Chromosome"/>
</dbReference>
<comment type="similarity">
    <text evidence="1">Belongs to the carbohydrate kinase PfkB family.</text>
</comment>
<dbReference type="InterPro" id="IPR029056">
    <property type="entry name" value="Ribokinase-like"/>
</dbReference>
<name>A0A6P1SVT0_9RHOB</name>
<evidence type="ECO:0000256" key="2">
    <source>
        <dbReference type="ARBA" id="ARBA00022679"/>
    </source>
</evidence>
<keyword evidence="3 5" id="KW-0418">Kinase</keyword>
<dbReference type="GO" id="GO:0005829">
    <property type="term" value="C:cytosol"/>
    <property type="evidence" value="ECO:0007669"/>
    <property type="project" value="TreeGrafter"/>
</dbReference>
<dbReference type="GO" id="GO:0042840">
    <property type="term" value="P:D-glucuronate catabolic process"/>
    <property type="evidence" value="ECO:0007669"/>
    <property type="project" value="TreeGrafter"/>
</dbReference>
<keyword evidence="2" id="KW-0808">Transferase</keyword>
<accession>A0A6P1SVT0</accession>
<dbReference type="InterPro" id="IPR050306">
    <property type="entry name" value="PfkB_Carbo_kinase"/>
</dbReference>
<dbReference type="InterPro" id="IPR002173">
    <property type="entry name" value="Carboh/pur_kinase_PfkB_CS"/>
</dbReference>
<evidence type="ECO:0000313" key="6">
    <source>
        <dbReference type="Proteomes" id="UP000464495"/>
    </source>
</evidence>
<dbReference type="GO" id="GO:0006974">
    <property type="term" value="P:DNA damage response"/>
    <property type="evidence" value="ECO:0007669"/>
    <property type="project" value="TreeGrafter"/>
</dbReference>
<dbReference type="SUPFAM" id="SSF53613">
    <property type="entry name" value="Ribokinase-like"/>
    <property type="match status" value="1"/>
</dbReference>
<sequence length="300" mass="31590">MTRTVAIGECMLEIAPRAEEGAYSLKFAGDTFNTAWYMRKALPQSDTVAYVTAIGSDTASDRMQSFMQASGIDTTHVWRHPERNAGLYLIELEGAERHFSYWRDRSAARTLADDPRRLTAALADAGLVYFSGITLAILSATARETLLAAVAEARAGGATIAFDSNLRPRLWTSGEEMCAAVMAAARHSDIVLPSFDDEASHFGDADIATTAQRYAEAGAGMVVVKNGADGGLIQTGETTQSYAPNTVSDAVDTTAAGDSFNAGFLAAHLAGADPMAAALAGCALAGQVIRKRGALVDIDV</sequence>
<organism evidence="5 6">
    <name type="scientific">Algicella marina</name>
    <dbReference type="NCBI Taxonomy" id="2683284"/>
    <lineage>
        <taxon>Bacteria</taxon>
        <taxon>Pseudomonadati</taxon>
        <taxon>Pseudomonadota</taxon>
        <taxon>Alphaproteobacteria</taxon>
        <taxon>Rhodobacterales</taxon>
        <taxon>Paracoccaceae</taxon>
        <taxon>Algicella</taxon>
    </lineage>
</organism>
<dbReference type="InterPro" id="IPR011611">
    <property type="entry name" value="PfkB_dom"/>
</dbReference>
<reference evidence="5 6" key="1">
    <citation type="submission" date="2019-12" db="EMBL/GenBank/DDBJ databases">
        <title>Complete genome sequence of Algicella marina strain 9Alg 56(T) isolated from the red alga Tichocarpus crinitus.</title>
        <authorList>
            <person name="Kim S.-G."/>
            <person name="Nedashkovskaya O.I."/>
        </authorList>
    </citation>
    <scope>NUCLEOTIDE SEQUENCE [LARGE SCALE GENOMIC DNA]</scope>
    <source>
        <strain evidence="5 6">9Alg 56</strain>
    </source>
</reference>
<dbReference type="PANTHER" id="PTHR43085:SF15">
    <property type="entry name" value="2-DEHYDRO-3-DEOXYGLUCONOKINASE"/>
    <property type="match status" value="1"/>
</dbReference>
<evidence type="ECO:0000256" key="1">
    <source>
        <dbReference type="ARBA" id="ARBA00010688"/>
    </source>
</evidence>
<dbReference type="GO" id="GO:0008673">
    <property type="term" value="F:2-dehydro-3-deoxygluconokinase activity"/>
    <property type="evidence" value="ECO:0007669"/>
    <property type="project" value="TreeGrafter"/>
</dbReference>
<keyword evidence="6" id="KW-1185">Reference proteome</keyword>
<dbReference type="EMBL" id="CP046620">
    <property type="protein sequence ID" value="QHQ34784.1"/>
    <property type="molecule type" value="Genomic_DNA"/>
</dbReference>
<evidence type="ECO:0000256" key="3">
    <source>
        <dbReference type="ARBA" id="ARBA00022777"/>
    </source>
</evidence>
<protein>
    <submittedName>
        <fullName evidence="5">Sugar kinase</fullName>
    </submittedName>
</protein>
<feature type="domain" description="Carbohydrate kinase PfkB" evidence="4">
    <location>
        <begin position="1"/>
        <end position="295"/>
    </location>
</feature>
<dbReference type="Gene3D" id="3.40.1190.20">
    <property type="match status" value="1"/>
</dbReference>
<proteinExistence type="inferred from homology"/>
<dbReference type="GO" id="GO:0019698">
    <property type="term" value="P:D-galacturonate catabolic process"/>
    <property type="evidence" value="ECO:0007669"/>
    <property type="project" value="TreeGrafter"/>
</dbReference>
<dbReference type="KEGG" id="amaq:GO499_06025"/>
<dbReference type="Pfam" id="PF00294">
    <property type="entry name" value="PfkB"/>
    <property type="match status" value="1"/>
</dbReference>
<evidence type="ECO:0000313" key="5">
    <source>
        <dbReference type="EMBL" id="QHQ34784.1"/>
    </source>
</evidence>
<dbReference type="RefSeq" id="WP_161861352.1">
    <property type="nucleotide sequence ID" value="NZ_CP046620.1"/>
</dbReference>
<dbReference type="AlphaFoldDB" id="A0A6P1SVT0"/>
<dbReference type="PROSITE" id="PS00584">
    <property type="entry name" value="PFKB_KINASES_2"/>
    <property type="match status" value="1"/>
</dbReference>
<evidence type="ECO:0000259" key="4">
    <source>
        <dbReference type="Pfam" id="PF00294"/>
    </source>
</evidence>
<gene>
    <name evidence="5" type="ORF">GO499_06025</name>
</gene>
<dbReference type="PANTHER" id="PTHR43085">
    <property type="entry name" value="HEXOKINASE FAMILY MEMBER"/>
    <property type="match status" value="1"/>
</dbReference>
<dbReference type="CDD" id="cd01166">
    <property type="entry name" value="KdgK"/>
    <property type="match status" value="1"/>
</dbReference>